<dbReference type="RefSeq" id="WP_188838898.1">
    <property type="nucleotide sequence ID" value="NZ_BMHI01000007.1"/>
</dbReference>
<reference evidence="1" key="2">
    <citation type="submission" date="2020-09" db="EMBL/GenBank/DDBJ databases">
        <authorList>
            <person name="Sun Q."/>
            <person name="Zhou Y."/>
        </authorList>
    </citation>
    <scope>NUCLEOTIDE SEQUENCE</scope>
    <source>
        <strain evidence="1">CGMCC 1.15085</strain>
    </source>
</reference>
<dbReference type="Proteomes" id="UP000636793">
    <property type="component" value="Unassembled WGS sequence"/>
</dbReference>
<sequence>MSEQPLDRREIMPTAAFVRRGIKPSRLAGIGSAPLVKVRTGHYVSAERWTDLSPAGRHRALILATTAQMRTPLPMLSGVSAAVMLRMPVIGRFPSRVQVMLDAGAAGSSALVQRHRVVDLPEPVFVDGIPVTPPARTVVDLARTRSLGCGLVAGDWAVRAERCSIEEIVDAAVRVPRRGRGRAAAVLTARLVDPRAESPGESLSRARIYEYGFPEPQLQVPLVDDRGEFGRGDFGWPGLIGEFDGDRKYRATGDAGNTASEDIVVREKHREDRARRMGWGFARWVWLDALRGIGLAAALESAGLEPSTNHRWGRDIS</sequence>
<evidence type="ECO:0000313" key="2">
    <source>
        <dbReference type="Proteomes" id="UP000636793"/>
    </source>
</evidence>
<name>A0A916TKC8_9MICO</name>
<dbReference type="AlphaFoldDB" id="A0A916TKC8"/>
<keyword evidence="2" id="KW-1185">Reference proteome</keyword>
<accession>A0A916TKC8</accession>
<reference evidence="1" key="1">
    <citation type="journal article" date="2014" name="Int. J. Syst. Evol. Microbiol.">
        <title>Complete genome sequence of Corynebacterium casei LMG S-19264T (=DSM 44701T), isolated from a smear-ripened cheese.</title>
        <authorList>
            <consortium name="US DOE Joint Genome Institute (JGI-PGF)"/>
            <person name="Walter F."/>
            <person name="Albersmeier A."/>
            <person name="Kalinowski J."/>
            <person name="Ruckert C."/>
        </authorList>
    </citation>
    <scope>NUCLEOTIDE SEQUENCE</scope>
    <source>
        <strain evidence="1">CGMCC 1.15085</strain>
    </source>
</reference>
<dbReference type="EMBL" id="BMHI01000007">
    <property type="protein sequence ID" value="GGB45385.1"/>
    <property type="molecule type" value="Genomic_DNA"/>
</dbReference>
<protein>
    <submittedName>
        <fullName evidence="1">CTP synthase</fullName>
    </submittedName>
</protein>
<proteinExistence type="predicted"/>
<comment type="caution">
    <text evidence="1">The sequence shown here is derived from an EMBL/GenBank/DDBJ whole genome shotgun (WGS) entry which is preliminary data.</text>
</comment>
<gene>
    <name evidence="1" type="ORF">GCM10011492_40640</name>
</gene>
<organism evidence="1 2">
    <name type="scientific">Flexivirga endophytica</name>
    <dbReference type="NCBI Taxonomy" id="1849103"/>
    <lineage>
        <taxon>Bacteria</taxon>
        <taxon>Bacillati</taxon>
        <taxon>Actinomycetota</taxon>
        <taxon>Actinomycetes</taxon>
        <taxon>Micrococcales</taxon>
        <taxon>Dermacoccaceae</taxon>
        <taxon>Flexivirga</taxon>
    </lineage>
</organism>
<evidence type="ECO:0000313" key="1">
    <source>
        <dbReference type="EMBL" id="GGB45385.1"/>
    </source>
</evidence>